<dbReference type="OrthoDB" id="10264639at2759"/>
<dbReference type="GO" id="GO:1990904">
    <property type="term" value="C:ribonucleoprotein complex"/>
    <property type="evidence" value="ECO:0007669"/>
    <property type="project" value="UniProtKB-KW"/>
</dbReference>
<reference evidence="4 5" key="2">
    <citation type="submission" date="2018-11" db="EMBL/GenBank/DDBJ databases">
        <authorList>
            <consortium name="Pathogen Informatics"/>
        </authorList>
    </citation>
    <scope>NUCLEOTIDE SEQUENCE [LARGE SCALE GENOMIC DNA]</scope>
</reference>
<dbReference type="EMBL" id="UYRR01008232">
    <property type="protein sequence ID" value="VDK24185.1"/>
    <property type="molecule type" value="Genomic_DNA"/>
</dbReference>
<proteinExistence type="inferred from homology"/>
<evidence type="ECO:0000313" key="6">
    <source>
        <dbReference type="WBParaSite" id="ASIM_0000481201-mRNA-1"/>
    </source>
</evidence>
<evidence type="ECO:0000313" key="5">
    <source>
        <dbReference type="Proteomes" id="UP000267096"/>
    </source>
</evidence>
<organism evidence="6">
    <name type="scientific">Anisakis simplex</name>
    <name type="common">Herring worm</name>
    <dbReference type="NCBI Taxonomy" id="6269"/>
    <lineage>
        <taxon>Eukaryota</taxon>
        <taxon>Metazoa</taxon>
        <taxon>Ecdysozoa</taxon>
        <taxon>Nematoda</taxon>
        <taxon>Chromadorea</taxon>
        <taxon>Rhabditida</taxon>
        <taxon>Spirurina</taxon>
        <taxon>Ascaridomorpha</taxon>
        <taxon>Ascaridoidea</taxon>
        <taxon>Anisakidae</taxon>
        <taxon>Anisakis</taxon>
        <taxon>Anisakis simplex complex</taxon>
    </lineage>
</organism>
<evidence type="ECO:0000313" key="4">
    <source>
        <dbReference type="EMBL" id="VDK24185.1"/>
    </source>
</evidence>
<evidence type="ECO:0000256" key="1">
    <source>
        <dbReference type="ARBA" id="ARBA00007151"/>
    </source>
</evidence>
<evidence type="ECO:0000256" key="3">
    <source>
        <dbReference type="ARBA" id="ARBA00023274"/>
    </source>
</evidence>
<keyword evidence="3" id="KW-0687">Ribonucleoprotein</keyword>
<sequence length="108" mass="12517">MSFRDLSSTYAESENMAEEWVTESNEMVVMDEPMGQAELPEVKLFGKWSLDEVHVSDISLVVRFFFLLLLHLLSSKLLIPSWVPFILHVACDQDSFQGRVKILLFNFF</sequence>
<dbReference type="Gene3D" id="1.10.455.10">
    <property type="entry name" value="Ribosomal protein S7 domain"/>
    <property type="match status" value="1"/>
</dbReference>
<gene>
    <name evidence="4" type="ORF">ASIM_LOCUS4621</name>
</gene>
<protein>
    <submittedName>
        <fullName evidence="6">Ribosomal protein</fullName>
    </submittedName>
</protein>
<reference evidence="6" key="1">
    <citation type="submission" date="2017-02" db="UniProtKB">
        <authorList>
            <consortium name="WormBaseParasite"/>
        </authorList>
    </citation>
    <scope>IDENTIFICATION</scope>
</reference>
<evidence type="ECO:0000256" key="2">
    <source>
        <dbReference type="ARBA" id="ARBA00022980"/>
    </source>
</evidence>
<keyword evidence="2" id="KW-0689">Ribosomal protein</keyword>
<dbReference type="InterPro" id="IPR036823">
    <property type="entry name" value="Ribosomal_uS7_dom_sf"/>
</dbReference>
<dbReference type="AlphaFoldDB" id="A0A0M3JB38"/>
<keyword evidence="5" id="KW-1185">Reference proteome</keyword>
<dbReference type="Proteomes" id="UP000267096">
    <property type="component" value="Unassembled WGS sequence"/>
</dbReference>
<accession>A0A0M3JB38</accession>
<name>A0A0M3JB38_ANISI</name>
<dbReference type="WBParaSite" id="ASIM_0000481201-mRNA-1">
    <property type="protein sequence ID" value="ASIM_0000481201-mRNA-1"/>
    <property type="gene ID" value="ASIM_0000481201"/>
</dbReference>
<dbReference type="GO" id="GO:0005840">
    <property type="term" value="C:ribosome"/>
    <property type="evidence" value="ECO:0007669"/>
    <property type="project" value="UniProtKB-KW"/>
</dbReference>
<comment type="similarity">
    <text evidence="1">Belongs to the universal ribosomal protein uS7 family.</text>
</comment>